<keyword evidence="5 8" id="KW-0560">Oxidoreductase</keyword>
<evidence type="ECO:0000256" key="2">
    <source>
        <dbReference type="ARBA" id="ARBA00010505"/>
    </source>
</evidence>
<dbReference type="PROSITE" id="PS51352">
    <property type="entry name" value="THIOREDOXIN_2"/>
    <property type="match status" value="1"/>
</dbReference>
<dbReference type="CDD" id="cd03013">
    <property type="entry name" value="PRX5_like"/>
    <property type="match status" value="1"/>
</dbReference>
<comment type="similarity">
    <text evidence="2 8">Belongs to the peroxiredoxin family. Prx5 subfamily.</text>
</comment>
<comment type="function">
    <text evidence="1">Thiol-specific peroxidase that catalyzes the reduction of hydrogen peroxide and organic hydroperoxides to water and alcohols, respectively. Plays a role in cell protection against oxidative stress by detoxifying peroxides and as sensor of hydrogen peroxide-mediated signaling events.</text>
</comment>
<dbReference type="GO" id="GO:0045454">
    <property type="term" value="P:cell redox homeostasis"/>
    <property type="evidence" value="ECO:0007669"/>
    <property type="project" value="TreeGrafter"/>
</dbReference>
<keyword evidence="3 8" id="KW-0575">Peroxidase</keyword>
<name>A0A0P5ZXL6_9CRUS</name>
<proteinExistence type="inferred from homology"/>
<evidence type="ECO:0000256" key="1">
    <source>
        <dbReference type="ARBA" id="ARBA00003330"/>
    </source>
</evidence>
<dbReference type="GO" id="GO:0034599">
    <property type="term" value="P:cellular response to oxidative stress"/>
    <property type="evidence" value="ECO:0007669"/>
    <property type="project" value="InterPro"/>
</dbReference>
<keyword evidence="10" id="KW-1185">Reference proteome</keyword>
<dbReference type="InterPro" id="IPR036249">
    <property type="entry name" value="Thioredoxin-like_sf"/>
</dbReference>
<dbReference type="Pfam" id="PF08534">
    <property type="entry name" value="Redoxin"/>
    <property type="match status" value="1"/>
</dbReference>
<dbReference type="PANTHER" id="PTHR10430">
    <property type="entry name" value="PEROXIREDOXIN"/>
    <property type="match status" value="1"/>
</dbReference>
<dbReference type="OrthoDB" id="1882547at2759"/>
<evidence type="ECO:0000256" key="8">
    <source>
        <dbReference type="RuleBase" id="RU366011"/>
    </source>
</evidence>
<dbReference type="Proteomes" id="UP000076858">
    <property type="component" value="Unassembled WGS sequence"/>
</dbReference>
<organism evidence="9 10">
    <name type="scientific">Daphnia magna</name>
    <dbReference type="NCBI Taxonomy" id="35525"/>
    <lineage>
        <taxon>Eukaryota</taxon>
        <taxon>Metazoa</taxon>
        <taxon>Ecdysozoa</taxon>
        <taxon>Arthropoda</taxon>
        <taxon>Crustacea</taxon>
        <taxon>Branchiopoda</taxon>
        <taxon>Diplostraca</taxon>
        <taxon>Cladocera</taxon>
        <taxon>Anomopoda</taxon>
        <taxon>Daphniidae</taxon>
        <taxon>Daphnia</taxon>
    </lineage>
</organism>
<dbReference type="InterPro" id="IPR013740">
    <property type="entry name" value="Redoxin"/>
</dbReference>
<comment type="caution">
    <text evidence="9">The sequence shown here is derived from an EMBL/GenBank/DDBJ whole genome shotgun (WGS) entry which is preliminary data.</text>
</comment>
<comment type="catalytic activity">
    <reaction evidence="7 8">
        <text>a hydroperoxide + [thioredoxin]-dithiol = an alcohol + [thioredoxin]-disulfide + H2O</text>
        <dbReference type="Rhea" id="RHEA:62620"/>
        <dbReference type="Rhea" id="RHEA-COMP:10698"/>
        <dbReference type="Rhea" id="RHEA-COMP:10700"/>
        <dbReference type="ChEBI" id="CHEBI:15377"/>
        <dbReference type="ChEBI" id="CHEBI:29950"/>
        <dbReference type="ChEBI" id="CHEBI:30879"/>
        <dbReference type="ChEBI" id="CHEBI:35924"/>
        <dbReference type="ChEBI" id="CHEBI:50058"/>
        <dbReference type="EC" id="1.11.1.24"/>
    </reaction>
</comment>
<keyword evidence="6 8" id="KW-0676">Redox-active center</keyword>
<sequence length="228" mass="24639">MNPLEAELRTIVSYRLICVTLRNKEIYHRSLVMAVNPTSKILSKVVNSRVGLNFLANGRKYIHVTSAVTMPVKSGDKLPSVDLYENSPASKVNIAELTAGKKVIIFGVPGAFTPGCSKTHLPGYVSDFDKFKSKGVDEIVCVSVNDPFVMAAWGKEHSADGKVRMLADTNGAFTKAMDLEKDLTGPLGSIRCQRFSMLVEDGVVKTANVEPDGTGLTCSLSNSLLSQL</sequence>
<evidence type="ECO:0000313" key="9">
    <source>
        <dbReference type="EMBL" id="KZS13405.1"/>
    </source>
</evidence>
<dbReference type="GO" id="GO:0042744">
    <property type="term" value="P:hydrogen peroxide catabolic process"/>
    <property type="evidence" value="ECO:0007669"/>
    <property type="project" value="TreeGrafter"/>
</dbReference>
<protein>
    <recommendedName>
        <fullName evidence="8">Peroxiredoxin-5</fullName>
        <ecNumber evidence="8">1.11.1.24</ecNumber>
    </recommendedName>
</protein>
<dbReference type="GO" id="GO:0008379">
    <property type="term" value="F:thioredoxin peroxidase activity"/>
    <property type="evidence" value="ECO:0007669"/>
    <property type="project" value="InterPro"/>
</dbReference>
<dbReference type="EMBL" id="LRGB01001165">
    <property type="protein sequence ID" value="KZS13405.1"/>
    <property type="molecule type" value="Genomic_DNA"/>
</dbReference>
<evidence type="ECO:0000256" key="7">
    <source>
        <dbReference type="ARBA" id="ARBA00049091"/>
    </source>
</evidence>
<dbReference type="AlphaFoldDB" id="A0A0P5ZXL6"/>
<dbReference type="SUPFAM" id="SSF52833">
    <property type="entry name" value="Thioredoxin-like"/>
    <property type="match status" value="1"/>
</dbReference>
<evidence type="ECO:0000256" key="4">
    <source>
        <dbReference type="ARBA" id="ARBA00022862"/>
    </source>
</evidence>
<evidence type="ECO:0000256" key="6">
    <source>
        <dbReference type="ARBA" id="ARBA00023284"/>
    </source>
</evidence>
<dbReference type="GO" id="GO:0005777">
    <property type="term" value="C:peroxisome"/>
    <property type="evidence" value="ECO:0007669"/>
    <property type="project" value="TreeGrafter"/>
</dbReference>
<evidence type="ECO:0000256" key="5">
    <source>
        <dbReference type="ARBA" id="ARBA00023002"/>
    </source>
</evidence>
<gene>
    <name evidence="9" type="ORF">APZ42_021474</name>
</gene>
<accession>A0A0P5ZXL6</accession>
<dbReference type="Gene3D" id="3.40.30.10">
    <property type="entry name" value="Glutaredoxin"/>
    <property type="match status" value="1"/>
</dbReference>
<keyword evidence="4 8" id="KW-0049">Antioxidant</keyword>
<dbReference type="InterPro" id="IPR037944">
    <property type="entry name" value="PRX5-like"/>
</dbReference>
<evidence type="ECO:0000313" key="10">
    <source>
        <dbReference type="Proteomes" id="UP000076858"/>
    </source>
</evidence>
<dbReference type="PANTHER" id="PTHR10430:SF16">
    <property type="entry name" value="PEROXIREDOXIN-5, MITOCHONDRIAL"/>
    <property type="match status" value="1"/>
</dbReference>
<evidence type="ECO:0000256" key="3">
    <source>
        <dbReference type="ARBA" id="ARBA00022559"/>
    </source>
</evidence>
<dbReference type="InterPro" id="IPR013766">
    <property type="entry name" value="Thioredoxin_domain"/>
</dbReference>
<dbReference type="FunFam" id="3.40.30.10:FF:000020">
    <property type="entry name" value="Peroxiredoxin"/>
    <property type="match status" value="1"/>
</dbReference>
<dbReference type="EC" id="1.11.1.24" evidence="8"/>
<dbReference type="GO" id="GO:0005739">
    <property type="term" value="C:mitochondrion"/>
    <property type="evidence" value="ECO:0007669"/>
    <property type="project" value="TreeGrafter"/>
</dbReference>
<reference evidence="9 10" key="1">
    <citation type="submission" date="2016-03" db="EMBL/GenBank/DDBJ databases">
        <title>EvidentialGene: Evidence-directed Construction of Genes on Genomes.</title>
        <authorList>
            <person name="Gilbert D.G."/>
            <person name="Choi J.-H."/>
            <person name="Mockaitis K."/>
            <person name="Colbourne J."/>
            <person name="Pfrender M."/>
        </authorList>
    </citation>
    <scope>NUCLEOTIDE SEQUENCE [LARGE SCALE GENOMIC DNA]</scope>
    <source>
        <strain evidence="9 10">Xinb3</strain>
        <tissue evidence="9">Complete organism</tissue>
    </source>
</reference>
<dbReference type="STRING" id="35525.A0A0P5ZXL6"/>